<evidence type="ECO:0000313" key="4">
    <source>
        <dbReference type="Proteomes" id="UP000184330"/>
    </source>
</evidence>
<dbReference type="OrthoDB" id="5819582at2759"/>
<feature type="transmembrane region" description="Helical" evidence="1">
    <location>
        <begin position="433"/>
        <end position="451"/>
    </location>
</feature>
<name>A0A1L7WU19_9HELO</name>
<dbReference type="PANTHER" id="PTHR23028:SF134">
    <property type="entry name" value="PUTATIVE (AFU_ORTHOLOGUE AFUA_4G08520)-RELATED"/>
    <property type="match status" value="1"/>
</dbReference>
<keyword evidence="1" id="KW-1133">Transmembrane helix</keyword>
<dbReference type="PANTHER" id="PTHR23028">
    <property type="entry name" value="ACETYLTRANSFERASE"/>
    <property type="match status" value="1"/>
</dbReference>
<dbReference type="STRING" id="576137.A0A1L7WU19"/>
<evidence type="ECO:0000256" key="1">
    <source>
        <dbReference type="SAM" id="Phobius"/>
    </source>
</evidence>
<dbReference type="Proteomes" id="UP000184330">
    <property type="component" value="Unassembled WGS sequence"/>
</dbReference>
<feature type="transmembrane region" description="Helical" evidence="1">
    <location>
        <begin position="150"/>
        <end position="170"/>
    </location>
</feature>
<gene>
    <name evidence="3" type="ORF">PAC_06156</name>
</gene>
<feature type="transmembrane region" description="Helical" evidence="1">
    <location>
        <begin position="395"/>
        <end position="413"/>
    </location>
</feature>
<feature type="domain" description="Acyltransferase 3" evidence="2">
    <location>
        <begin position="98"/>
        <end position="512"/>
    </location>
</feature>
<reference evidence="3 4" key="1">
    <citation type="submission" date="2016-03" db="EMBL/GenBank/DDBJ databases">
        <authorList>
            <person name="Ploux O."/>
        </authorList>
    </citation>
    <scope>NUCLEOTIDE SEQUENCE [LARGE SCALE GENOMIC DNA]</scope>
    <source>
        <strain evidence="3 4">UAMH 11012</strain>
    </source>
</reference>
<feature type="transmembrane region" description="Helical" evidence="1">
    <location>
        <begin position="200"/>
        <end position="223"/>
    </location>
</feature>
<dbReference type="Pfam" id="PF01757">
    <property type="entry name" value="Acyl_transf_3"/>
    <property type="match status" value="1"/>
</dbReference>
<feature type="transmembrane region" description="Helical" evidence="1">
    <location>
        <begin position="502"/>
        <end position="528"/>
    </location>
</feature>
<organism evidence="3 4">
    <name type="scientific">Phialocephala subalpina</name>
    <dbReference type="NCBI Taxonomy" id="576137"/>
    <lineage>
        <taxon>Eukaryota</taxon>
        <taxon>Fungi</taxon>
        <taxon>Dikarya</taxon>
        <taxon>Ascomycota</taxon>
        <taxon>Pezizomycotina</taxon>
        <taxon>Leotiomycetes</taxon>
        <taxon>Helotiales</taxon>
        <taxon>Mollisiaceae</taxon>
        <taxon>Phialocephala</taxon>
        <taxon>Phialocephala fortinii species complex</taxon>
    </lineage>
</organism>
<dbReference type="EMBL" id="FJOG01000007">
    <property type="protein sequence ID" value="CZR56268.1"/>
    <property type="molecule type" value="Genomic_DNA"/>
</dbReference>
<keyword evidence="1" id="KW-0812">Transmembrane</keyword>
<accession>A0A1L7WU19</accession>
<feature type="transmembrane region" description="Helical" evidence="1">
    <location>
        <begin position="471"/>
        <end position="490"/>
    </location>
</feature>
<keyword evidence="1" id="KW-0472">Membrane</keyword>
<dbReference type="GO" id="GO:0016747">
    <property type="term" value="F:acyltransferase activity, transferring groups other than amino-acyl groups"/>
    <property type="evidence" value="ECO:0007669"/>
    <property type="project" value="InterPro"/>
</dbReference>
<proteinExistence type="predicted"/>
<sequence>MDPRDVALAERVPFLDVEEENKELSSMSESEKNWASGSKYLHFRQFLQSIRSTAQLRPRWGPEHTQHAKTSALKFASFFIPSFVQRGSESRKELHETAYLDGLRGYACYAVFFSHYTTAYCNEVWHPYGEGGNHHFVQTYYIFQLPIIRLLFNGQAAVTIFFVLSGYVLSYKPLKLMHSRDFEKLQGSLQSAIFRRWFRLFLPVLALWIINIFLVEFGAFSWFDAFHAENENMPPGIVETYLAAGDSFWGTVYNAYRDFFDFARGTLFSWTKMGILPQVDGHTWTLHVEFRSSCILFLFLNGCSKMRANLRLAFFILSSAFCLFWDEWAIATFLAGSSIADMDLRMRRRQQANAQLSPEEETFDSLPLVPFSRTISLSRLRSLFSFLGRRDQLRWSILFLISLLILSYPAVGADKVFFYRTLSWYHPFTAWDLFFWESVGAILVVFIIGRLHAVRRVLEWPVSQYMGKTSFALYLCHGTMIKTLGHFMVIQTWNRVTGYTGWGYAMGILLPLFLVVGPALVLVTDWFWRGVDIPSVRFAKWVENLVKDQNI</sequence>
<evidence type="ECO:0000313" key="3">
    <source>
        <dbReference type="EMBL" id="CZR56268.1"/>
    </source>
</evidence>
<dbReference type="AlphaFoldDB" id="A0A1L7WU19"/>
<dbReference type="InterPro" id="IPR002656">
    <property type="entry name" value="Acyl_transf_3_dom"/>
</dbReference>
<dbReference type="InterPro" id="IPR050879">
    <property type="entry name" value="Acyltransferase_3"/>
</dbReference>
<evidence type="ECO:0000259" key="2">
    <source>
        <dbReference type="Pfam" id="PF01757"/>
    </source>
</evidence>
<protein>
    <recommendedName>
        <fullName evidence="2">Acyltransferase 3 domain-containing protein</fullName>
    </recommendedName>
</protein>
<feature type="transmembrane region" description="Helical" evidence="1">
    <location>
        <begin position="314"/>
        <end position="340"/>
    </location>
</feature>
<keyword evidence="4" id="KW-1185">Reference proteome</keyword>